<dbReference type="GO" id="GO:0006284">
    <property type="term" value="P:base-excision repair"/>
    <property type="evidence" value="ECO:0007669"/>
    <property type="project" value="TreeGrafter"/>
</dbReference>
<evidence type="ECO:0000256" key="2">
    <source>
        <dbReference type="ARBA" id="ARBA00022723"/>
    </source>
</evidence>
<dbReference type="SUPFAM" id="SSF51658">
    <property type="entry name" value="Xylose isomerase-like"/>
    <property type="match status" value="1"/>
</dbReference>
<dbReference type="FunFam" id="3.20.20.150:FF:000001">
    <property type="entry name" value="Probable endonuclease 4"/>
    <property type="match status" value="1"/>
</dbReference>
<dbReference type="GO" id="GO:0008270">
    <property type="term" value="F:zinc ion binding"/>
    <property type="evidence" value="ECO:0007669"/>
    <property type="project" value="UniProtKB-UniRule"/>
</dbReference>
<evidence type="ECO:0000256" key="3">
    <source>
        <dbReference type="ARBA" id="ARBA00022763"/>
    </source>
</evidence>
<comment type="catalytic activity">
    <reaction evidence="7">
        <text>Endonucleolytic cleavage to 5'-phosphooligonucleotide end-products.</text>
        <dbReference type="EC" id="3.1.21.2"/>
    </reaction>
</comment>
<comment type="caution">
    <text evidence="9">The sequence shown here is derived from an EMBL/GenBank/DDBJ whole genome shotgun (WGS) entry which is preliminary data.</text>
</comment>
<dbReference type="Proteomes" id="UP000824071">
    <property type="component" value="Unassembled WGS sequence"/>
</dbReference>
<reference evidence="9" key="1">
    <citation type="submission" date="2020-10" db="EMBL/GenBank/DDBJ databases">
        <authorList>
            <person name="Gilroy R."/>
        </authorList>
    </citation>
    <scope>NUCLEOTIDE SEQUENCE</scope>
    <source>
        <strain evidence="9">ChiGjej1B1-19959</strain>
    </source>
</reference>
<dbReference type="AlphaFoldDB" id="A0A9D1IFE3"/>
<evidence type="ECO:0000256" key="7">
    <source>
        <dbReference type="HAMAP-Rule" id="MF_00152"/>
    </source>
</evidence>
<dbReference type="GO" id="GO:0008081">
    <property type="term" value="F:phosphoric diester hydrolase activity"/>
    <property type="evidence" value="ECO:0007669"/>
    <property type="project" value="TreeGrafter"/>
</dbReference>
<sequence length="285" mass="30894">MDRIPYALGAHLSFSKGFLHMGQEAKAAGMRTMQFFLRNPRGAGAKPLDEADAAALRDFLGEHGFAPVVAHAPYTLNPCSPDARVRALAEEMLADDLRRMAHLPGNLYNFHPGSRIKQPLDDALGAVAALLNRLLTPDMETTVLLETMAGKGSEVGGTFPELRAILERVELQDKVGVCLDTCHVWDAGYDLVRDLDGVLEAFDREIGLSRLQCIHLNDSLNPCGSRKDRHALLGAGQIGMDALCRVVAHPALCALPIVLETPTDTAGHAAELRAVIRHIQKEETA</sequence>
<dbReference type="PROSITE" id="PS00731">
    <property type="entry name" value="AP_NUCLEASE_F2_3"/>
    <property type="match status" value="1"/>
</dbReference>
<dbReference type="GO" id="GO:0008833">
    <property type="term" value="F:deoxyribonuclease IV (phage-T4-induced) activity"/>
    <property type="evidence" value="ECO:0007669"/>
    <property type="project" value="UniProtKB-UniRule"/>
</dbReference>
<dbReference type="PANTHER" id="PTHR21445">
    <property type="entry name" value="ENDONUCLEASE IV ENDODEOXYRIBONUCLEASE IV"/>
    <property type="match status" value="1"/>
</dbReference>
<feature type="binding site" evidence="7">
    <location>
        <position position="228"/>
    </location>
    <ligand>
        <name>Zn(2+)</name>
        <dbReference type="ChEBI" id="CHEBI:29105"/>
        <label>3</label>
    </ligand>
</feature>
<keyword evidence="7" id="KW-0540">Nuclease</keyword>
<dbReference type="GO" id="GO:0003677">
    <property type="term" value="F:DNA binding"/>
    <property type="evidence" value="ECO:0007669"/>
    <property type="project" value="InterPro"/>
</dbReference>
<organism evidence="9 10">
    <name type="scientific">Candidatus Fimenecus excrementigallinarum</name>
    <dbReference type="NCBI Taxonomy" id="2840816"/>
    <lineage>
        <taxon>Bacteria</taxon>
        <taxon>Bacillati</taxon>
        <taxon>Bacillota</taxon>
        <taxon>Clostridia</taxon>
        <taxon>Candidatus Fimenecus</taxon>
    </lineage>
</organism>
<dbReference type="InterPro" id="IPR018246">
    <property type="entry name" value="AP_endonuc_F2_Zn_BS"/>
</dbReference>
<feature type="binding site" evidence="7">
    <location>
        <position position="71"/>
    </location>
    <ligand>
        <name>Zn(2+)</name>
        <dbReference type="ChEBI" id="CHEBI:29105"/>
        <label>1</label>
    </ligand>
</feature>
<reference evidence="9" key="2">
    <citation type="journal article" date="2021" name="PeerJ">
        <title>Extensive microbial diversity within the chicken gut microbiome revealed by metagenomics and culture.</title>
        <authorList>
            <person name="Gilroy R."/>
            <person name="Ravi A."/>
            <person name="Getino M."/>
            <person name="Pursley I."/>
            <person name="Horton D.L."/>
            <person name="Alikhan N.F."/>
            <person name="Baker D."/>
            <person name="Gharbi K."/>
            <person name="Hall N."/>
            <person name="Watson M."/>
            <person name="Adriaenssens E.M."/>
            <person name="Foster-Nyarko E."/>
            <person name="Jarju S."/>
            <person name="Secka A."/>
            <person name="Antonio M."/>
            <person name="Oren A."/>
            <person name="Chaudhuri R.R."/>
            <person name="La Ragione R."/>
            <person name="Hildebrand F."/>
            <person name="Pallen M.J."/>
        </authorList>
    </citation>
    <scope>NUCLEOTIDE SEQUENCE</scope>
    <source>
        <strain evidence="9">ChiGjej1B1-19959</strain>
    </source>
</reference>
<proteinExistence type="inferred from homology"/>
<feature type="binding site" evidence="7">
    <location>
        <position position="146"/>
    </location>
    <ligand>
        <name>Zn(2+)</name>
        <dbReference type="ChEBI" id="CHEBI:29105"/>
        <label>2</label>
    </ligand>
</feature>
<dbReference type="CDD" id="cd00019">
    <property type="entry name" value="AP2Ec"/>
    <property type="match status" value="1"/>
</dbReference>
<evidence type="ECO:0000256" key="4">
    <source>
        <dbReference type="ARBA" id="ARBA00022801"/>
    </source>
</evidence>
<dbReference type="PANTHER" id="PTHR21445:SF0">
    <property type="entry name" value="APURINIC-APYRIMIDINIC ENDONUCLEASE"/>
    <property type="match status" value="1"/>
</dbReference>
<evidence type="ECO:0000313" key="9">
    <source>
        <dbReference type="EMBL" id="HIU35047.1"/>
    </source>
</evidence>
<dbReference type="PROSITE" id="PS00730">
    <property type="entry name" value="AP_NUCLEASE_F2_2"/>
    <property type="match status" value="1"/>
</dbReference>
<dbReference type="InterPro" id="IPR013022">
    <property type="entry name" value="Xyl_isomerase-like_TIM-brl"/>
</dbReference>
<accession>A0A9D1IFE3</accession>
<feature type="binding site" evidence="7">
    <location>
        <position position="215"/>
    </location>
    <ligand>
        <name>Zn(2+)</name>
        <dbReference type="ChEBI" id="CHEBI:29105"/>
        <label>2</label>
    </ligand>
</feature>
<comment type="similarity">
    <text evidence="1 7">Belongs to the AP endonuclease 2 family.</text>
</comment>
<feature type="binding site" evidence="7">
    <location>
        <position position="260"/>
    </location>
    <ligand>
        <name>Zn(2+)</name>
        <dbReference type="ChEBI" id="CHEBI:29105"/>
        <label>2</label>
    </ligand>
</feature>
<feature type="binding site" evidence="7">
    <location>
        <position position="183"/>
    </location>
    <ligand>
        <name>Zn(2+)</name>
        <dbReference type="ChEBI" id="CHEBI:29105"/>
        <label>3</label>
    </ligand>
</feature>
<evidence type="ECO:0000256" key="1">
    <source>
        <dbReference type="ARBA" id="ARBA00005340"/>
    </source>
</evidence>
<feature type="binding site" evidence="7">
    <location>
        <position position="146"/>
    </location>
    <ligand>
        <name>Zn(2+)</name>
        <dbReference type="ChEBI" id="CHEBI:29105"/>
        <label>1</label>
    </ligand>
</feature>
<comment type="function">
    <text evidence="7">Endonuclease IV plays a role in DNA repair. It cleaves phosphodiester bonds at apurinic or apyrimidinic (AP) sites, generating a 3'-hydroxyl group and a 5'-terminal sugar phosphate.</text>
</comment>
<dbReference type="PROSITE" id="PS51432">
    <property type="entry name" value="AP_NUCLEASE_F2_4"/>
    <property type="match status" value="1"/>
</dbReference>
<name>A0A9D1IFE3_9FIRM</name>
<dbReference type="SMART" id="SM00518">
    <property type="entry name" value="AP2Ec"/>
    <property type="match status" value="1"/>
</dbReference>
<gene>
    <name evidence="7" type="primary">nfo</name>
    <name evidence="9" type="ORF">IAC53_00320</name>
</gene>
<dbReference type="GO" id="GO:0003906">
    <property type="term" value="F:DNA-(apurinic or apyrimidinic site) endonuclease activity"/>
    <property type="evidence" value="ECO:0007669"/>
    <property type="project" value="TreeGrafter"/>
</dbReference>
<evidence type="ECO:0000256" key="6">
    <source>
        <dbReference type="ARBA" id="ARBA00023204"/>
    </source>
</evidence>
<dbReference type="InterPro" id="IPR036237">
    <property type="entry name" value="Xyl_isomerase-like_sf"/>
</dbReference>
<evidence type="ECO:0000259" key="8">
    <source>
        <dbReference type="Pfam" id="PF01261"/>
    </source>
</evidence>
<evidence type="ECO:0000256" key="5">
    <source>
        <dbReference type="ARBA" id="ARBA00022833"/>
    </source>
</evidence>
<feature type="binding site" evidence="7">
    <location>
        <position position="180"/>
    </location>
    <ligand>
        <name>Zn(2+)</name>
        <dbReference type="ChEBI" id="CHEBI:29105"/>
        <label>2</label>
    </ligand>
</feature>
<keyword evidence="3 7" id="KW-0227">DNA damage</keyword>
<keyword evidence="6 7" id="KW-0234">DNA repair</keyword>
<keyword evidence="4 7" id="KW-0378">Hydrolase</keyword>
<dbReference type="NCBIfam" id="TIGR00587">
    <property type="entry name" value="nfo"/>
    <property type="match status" value="1"/>
</dbReference>
<keyword evidence="7" id="KW-0255">Endonuclease</keyword>
<dbReference type="EC" id="3.1.21.2" evidence="7"/>
<comment type="cofactor">
    <cofactor evidence="7">
        <name>Zn(2+)</name>
        <dbReference type="ChEBI" id="CHEBI:29105"/>
    </cofactor>
    <text evidence="7">Binds 3 Zn(2+) ions.</text>
</comment>
<dbReference type="HAMAP" id="MF_00152">
    <property type="entry name" value="Nfo"/>
    <property type="match status" value="1"/>
</dbReference>
<dbReference type="Pfam" id="PF01261">
    <property type="entry name" value="AP_endonuc_2"/>
    <property type="match status" value="1"/>
</dbReference>
<dbReference type="EMBL" id="DVMW01000002">
    <property type="protein sequence ID" value="HIU35047.1"/>
    <property type="molecule type" value="Genomic_DNA"/>
</dbReference>
<keyword evidence="5 7" id="KW-0862">Zinc</keyword>
<keyword evidence="2 7" id="KW-0479">Metal-binding</keyword>
<feature type="binding site" evidence="7">
    <location>
        <position position="230"/>
    </location>
    <ligand>
        <name>Zn(2+)</name>
        <dbReference type="ChEBI" id="CHEBI:29105"/>
        <label>3</label>
    </ligand>
</feature>
<protein>
    <recommendedName>
        <fullName evidence="7">Probable endonuclease 4</fullName>
        <ecNumber evidence="7">3.1.21.2</ecNumber>
    </recommendedName>
    <alternativeName>
        <fullName evidence="7">Endodeoxyribonuclease IV</fullName>
    </alternativeName>
    <alternativeName>
        <fullName evidence="7">Endonuclease IV</fullName>
    </alternativeName>
</protein>
<feature type="binding site" evidence="7">
    <location>
        <position position="111"/>
    </location>
    <ligand>
        <name>Zn(2+)</name>
        <dbReference type="ChEBI" id="CHEBI:29105"/>
        <label>1</label>
    </ligand>
</feature>
<dbReference type="InterPro" id="IPR001719">
    <property type="entry name" value="AP_endonuc_2"/>
</dbReference>
<evidence type="ECO:0000313" key="10">
    <source>
        <dbReference type="Proteomes" id="UP000824071"/>
    </source>
</evidence>
<dbReference type="Gene3D" id="3.20.20.150">
    <property type="entry name" value="Divalent-metal-dependent TIM barrel enzymes"/>
    <property type="match status" value="1"/>
</dbReference>
<feature type="domain" description="Xylose isomerase-like TIM barrel" evidence="8">
    <location>
        <begin position="24"/>
        <end position="279"/>
    </location>
</feature>